<dbReference type="Proteomes" id="UP000078397">
    <property type="component" value="Unassembled WGS sequence"/>
</dbReference>
<reference evidence="1 2" key="1">
    <citation type="journal article" date="2016" name="PLoS Pathog.">
        <title>Biosynthesis of antibiotic leucinostatins in bio-control fungus Purpureocillium lilacinum and their inhibition on phytophthora revealed by genome mining.</title>
        <authorList>
            <person name="Wang G."/>
            <person name="Liu Z."/>
            <person name="Lin R."/>
            <person name="Li E."/>
            <person name="Mao Z."/>
            <person name="Ling J."/>
            <person name="Yang Y."/>
            <person name="Yin W.B."/>
            <person name="Xie B."/>
        </authorList>
    </citation>
    <scope>NUCLEOTIDE SEQUENCE [LARGE SCALE GENOMIC DNA]</scope>
    <source>
        <strain evidence="1">170</strain>
    </source>
</reference>
<dbReference type="KEGG" id="pchm:VFPPC_07515"/>
<accession>A0A179FJZ8</accession>
<protein>
    <submittedName>
        <fullName evidence="1">Uncharacterized protein</fullName>
    </submittedName>
</protein>
<keyword evidence="2" id="KW-1185">Reference proteome</keyword>
<name>A0A179FJZ8_METCM</name>
<sequence length="148" mass="16322">MRNLPSPGSWPQREEAYKYLAFLPFQKSFTSINSNSFPTLIKQAIQENSHQIILKMKPTLVLALFTNGIFAATTGDAPKAASEDKSGVSAFNKDVFSFSSKDVGAKAWCGGFAIWFRLGNNGEKSLYLSRAGFAVMDGQSSEEPLRNW</sequence>
<organism evidence="1 2">
    <name type="scientific">Pochonia chlamydosporia 170</name>
    <dbReference type="NCBI Taxonomy" id="1380566"/>
    <lineage>
        <taxon>Eukaryota</taxon>
        <taxon>Fungi</taxon>
        <taxon>Dikarya</taxon>
        <taxon>Ascomycota</taxon>
        <taxon>Pezizomycotina</taxon>
        <taxon>Sordariomycetes</taxon>
        <taxon>Hypocreomycetidae</taxon>
        <taxon>Hypocreales</taxon>
        <taxon>Clavicipitaceae</taxon>
        <taxon>Pochonia</taxon>
    </lineage>
</organism>
<gene>
    <name evidence="1" type="ORF">VFPPC_07515</name>
</gene>
<dbReference type="GeneID" id="28850353"/>
<comment type="caution">
    <text evidence="1">The sequence shown here is derived from an EMBL/GenBank/DDBJ whole genome shotgun (WGS) entry which is preliminary data.</text>
</comment>
<dbReference type="RefSeq" id="XP_018142969.1">
    <property type="nucleotide sequence ID" value="XM_018286359.1"/>
</dbReference>
<evidence type="ECO:0000313" key="1">
    <source>
        <dbReference type="EMBL" id="OAQ65882.1"/>
    </source>
</evidence>
<evidence type="ECO:0000313" key="2">
    <source>
        <dbReference type="Proteomes" id="UP000078397"/>
    </source>
</evidence>
<proteinExistence type="predicted"/>
<dbReference type="EMBL" id="LSBJ02000004">
    <property type="protein sequence ID" value="OAQ65882.1"/>
    <property type="molecule type" value="Genomic_DNA"/>
</dbReference>
<dbReference type="AlphaFoldDB" id="A0A179FJZ8"/>